<dbReference type="Proteomes" id="UP001229421">
    <property type="component" value="Unassembled WGS sequence"/>
</dbReference>
<protein>
    <recommendedName>
        <fullName evidence="3">FBD domain-containing protein</fullName>
    </recommendedName>
</protein>
<accession>A0AAD8KTL1</accession>
<comment type="caution">
    <text evidence="1">The sequence shown here is derived from an EMBL/GenBank/DDBJ whole genome shotgun (WGS) entry which is preliminary data.</text>
</comment>
<gene>
    <name evidence="1" type="ORF">QVD17_20867</name>
</gene>
<dbReference type="EMBL" id="JAUHHV010000005">
    <property type="protein sequence ID" value="KAK1425515.1"/>
    <property type="molecule type" value="Genomic_DNA"/>
</dbReference>
<sequence length="158" mass="17786">MDFVMCKVIDGGAKKRLPAIFPGLKALKLSQIDLDDENSVSCFFDIIMSFQNLETLEITACEAIDTHVMTPTLCSLFCSAETYNTMGLLHLRSVVFKYVEGSVNDEHLVKYLLACSPSLKKIVIHPQFPVVVYGKKVMLAEKLFKFHRASPVVDFDIY</sequence>
<reference evidence="1" key="1">
    <citation type="journal article" date="2023" name="bioRxiv">
        <title>Improved chromosome-level genome assembly for marigold (Tagetes erecta).</title>
        <authorList>
            <person name="Jiang F."/>
            <person name="Yuan L."/>
            <person name="Wang S."/>
            <person name="Wang H."/>
            <person name="Xu D."/>
            <person name="Wang A."/>
            <person name="Fan W."/>
        </authorList>
    </citation>
    <scope>NUCLEOTIDE SEQUENCE</scope>
    <source>
        <strain evidence="1">WSJ</strain>
        <tissue evidence="1">Leaf</tissue>
    </source>
</reference>
<dbReference type="Gene3D" id="3.80.10.10">
    <property type="entry name" value="Ribonuclease Inhibitor"/>
    <property type="match status" value="1"/>
</dbReference>
<evidence type="ECO:0008006" key="3">
    <source>
        <dbReference type="Google" id="ProtNLM"/>
    </source>
</evidence>
<dbReference type="InterPro" id="IPR032675">
    <property type="entry name" value="LRR_dom_sf"/>
</dbReference>
<keyword evidence="2" id="KW-1185">Reference proteome</keyword>
<evidence type="ECO:0000313" key="2">
    <source>
        <dbReference type="Proteomes" id="UP001229421"/>
    </source>
</evidence>
<dbReference type="AlphaFoldDB" id="A0AAD8KTL1"/>
<evidence type="ECO:0000313" key="1">
    <source>
        <dbReference type="EMBL" id="KAK1425515.1"/>
    </source>
</evidence>
<proteinExistence type="predicted"/>
<name>A0AAD8KTL1_TARER</name>
<organism evidence="1 2">
    <name type="scientific">Tagetes erecta</name>
    <name type="common">African marigold</name>
    <dbReference type="NCBI Taxonomy" id="13708"/>
    <lineage>
        <taxon>Eukaryota</taxon>
        <taxon>Viridiplantae</taxon>
        <taxon>Streptophyta</taxon>
        <taxon>Embryophyta</taxon>
        <taxon>Tracheophyta</taxon>
        <taxon>Spermatophyta</taxon>
        <taxon>Magnoliopsida</taxon>
        <taxon>eudicotyledons</taxon>
        <taxon>Gunneridae</taxon>
        <taxon>Pentapetalae</taxon>
        <taxon>asterids</taxon>
        <taxon>campanulids</taxon>
        <taxon>Asterales</taxon>
        <taxon>Asteraceae</taxon>
        <taxon>Asteroideae</taxon>
        <taxon>Heliantheae alliance</taxon>
        <taxon>Tageteae</taxon>
        <taxon>Tagetes</taxon>
    </lineage>
</organism>